<dbReference type="InterPro" id="IPR001792">
    <property type="entry name" value="Acylphosphatase-like_dom"/>
</dbReference>
<dbReference type="Pfam" id="PF00708">
    <property type="entry name" value="Acylphosphatase"/>
    <property type="match status" value="1"/>
</dbReference>
<protein>
    <recommendedName>
        <fullName evidence="2 5">acylphosphatase</fullName>
        <ecNumber evidence="2 5">3.6.1.7</ecNumber>
    </recommendedName>
</protein>
<proteinExistence type="inferred from homology"/>
<keyword evidence="3 5" id="KW-0378">Hydrolase</keyword>
<comment type="similarity">
    <text evidence="1 6">Belongs to the acylphosphatase family.</text>
</comment>
<dbReference type="PROSITE" id="PS00150">
    <property type="entry name" value="ACYLPHOSPHATASE_1"/>
    <property type="match status" value="1"/>
</dbReference>
<keyword evidence="9" id="KW-1185">Reference proteome</keyword>
<sequence>MSRTALIHFKVIGKVQGVSFRYYTQKEASSLGLTGWCHNHPDESVEGVAFGQEPKVDKFRQYLSEGPSAASVQKVEYVKETYDPDEQTRTELLKGITEGFHVRRFGQSESIVKNGPKH</sequence>
<dbReference type="OrthoDB" id="7961613at2759"/>
<organism evidence="8 9">
    <name type="scientific">Naganishia liquefaciens</name>
    <dbReference type="NCBI Taxonomy" id="104408"/>
    <lineage>
        <taxon>Eukaryota</taxon>
        <taxon>Fungi</taxon>
        <taxon>Dikarya</taxon>
        <taxon>Basidiomycota</taxon>
        <taxon>Agaricomycotina</taxon>
        <taxon>Tremellomycetes</taxon>
        <taxon>Filobasidiales</taxon>
        <taxon>Filobasidiaceae</taxon>
        <taxon>Naganishia</taxon>
    </lineage>
</organism>
<dbReference type="AlphaFoldDB" id="A0A8H3TZD4"/>
<evidence type="ECO:0000259" key="7">
    <source>
        <dbReference type="PROSITE" id="PS51160"/>
    </source>
</evidence>
<feature type="active site" evidence="5">
    <location>
        <position position="21"/>
    </location>
</feature>
<dbReference type="SUPFAM" id="SSF54975">
    <property type="entry name" value="Acylphosphatase/BLUF domain-like"/>
    <property type="match status" value="1"/>
</dbReference>
<dbReference type="Proteomes" id="UP000620104">
    <property type="component" value="Unassembled WGS sequence"/>
</dbReference>
<dbReference type="PRINTS" id="PR00112">
    <property type="entry name" value="ACYLPHPHTASE"/>
</dbReference>
<dbReference type="PANTHER" id="PTHR10029:SF3">
    <property type="entry name" value="ACYLPHOSPHATASE-RELATED"/>
    <property type="match status" value="1"/>
</dbReference>
<dbReference type="InterPro" id="IPR020456">
    <property type="entry name" value="Acylphosphatase"/>
</dbReference>
<evidence type="ECO:0000313" key="8">
    <source>
        <dbReference type="EMBL" id="GHJ89894.1"/>
    </source>
</evidence>
<dbReference type="GO" id="GO:0003998">
    <property type="term" value="F:acylphosphatase activity"/>
    <property type="evidence" value="ECO:0007669"/>
    <property type="project" value="UniProtKB-EC"/>
</dbReference>
<dbReference type="EMBL" id="BLZA01000053">
    <property type="protein sequence ID" value="GHJ89894.1"/>
    <property type="molecule type" value="Genomic_DNA"/>
</dbReference>
<accession>A0A8H3TZD4</accession>
<dbReference type="InterPro" id="IPR036046">
    <property type="entry name" value="Acylphosphatase-like_dom_sf"/>
</dbReference>
<evidence type="ECO:0000256" key="5">
    <source>
        <dbReference type="PROSITE-ProRule" id="PRU00520"/>
    </source>
</evidence>
<gene>
    <name evidence="8" type="ORF">NliqN6_6296</name>
</gene>
<reference evidence="8" key="1">
    <citation type="submission" date="2020-07" db="EMBL/GenBank/DDBJ databases">
        <title>Draft Genome Sequence of a Deep-Sea Yeast, Naganishia (Cryptococcus) liquefaciens strain N6.</title>
        <authorList>
            <person name="Han Y.W."/>
            <person name="Kajitani R."/>
            <person name="Morimoto H."/>
            <person name="Parhat M."/>
            <person name="Tsubouchi H."/>
            <person name="Bakenova O."/>
            <person name="Ogata M."/>
            <person name="Argunhan B."/>
            <person name="Aoki R."/>
            <person name="Kajiwara S."/>
            <person name="Itoh T."/>
            <person name="Iwasaki H."/>
        </authorList>
    </citation>
    <scope>NUCLEOTIDE SEQUENCE</scope>
    <source>
        <strain evidence="8">N6</strain>
    </source>
</reference>
<feature type="active site" evidence="5">
    <location>
        <position position="39"/>
    </location>
</feature>
<comment type="catalytic activity">
    <reaction evidence="4 5">
        <text>an acyl phosphate + H2O = a carboxylate + phosphate + H(+)</text>
        <dbReference type="Rhea" id="RHEA:14965"/>
        <dbReference type="ChEBI" id="CHEBI:15377"/>
        <dbReference type="ChEBI" id="CHEBI:15378"/>
        <dbReference type="ChEBI" id="CHEBI:29067"/>
        <dbReference type="ChEBI" id="CHEBI:43474"/>
        <dbReference type="ChEBI" id="CHEBI:59918"/>
        <dbReference type="EC" id="3.6.1.7"/>
    </reaction>
</comment>
<dbReference type="Gene3D" id="3.30.70.100">
    <property type="match status" value="1"/>
</dbReference>
<feature type="domain" description="Acylphosphatase-like" evidence="7">
    <location>
        <begin position="6"/>
        <end position="104"/>
    </location>
</feature>
<evidence type="ECO:0000256" key="2">
    <source>
        <dbReference type="ARBA" id="ARBA00012150"/>
    </source>
</evidence>
<comment type="caution">
    <text evidence="8">The sequence shown here is derived from an EMBL/GenBank/DDBJ whole genome shotgun (WGS) entry which is preliminary data.</text>
</comment>
<evidence type="ECO:0000256" key="3">
    <source>
        <dbReference type="ARBA" id="ARBA00022801"/>
    </source>
</evidence>
<name>A0A8H3TZD4_9TREE</name>
<evidence type="ECO:0000256" key="1">
    <source>
        <dbReference type="ARBA" id="ARBA00005614"/>
    </source>
</evidence>
<dbReference type="PROSITE" id="PS51160">
    <property type="entry name" value="ACYLPHOSPHATASE_3"/>
    <property type="match status" value="1"/>
</dbReference>
<dbReference type="EC" id="3.6.1.7" evidence="2 5"/>
<dbReference type="PANTHER" id="PTHR10029">
    <property type="entry name" value="ACYLPHOSPHATASE"/>
    <property type="match status" value="1"/>
</dbReference>
<evidence type="ECO:0000256" key="4">
    <source>
        <dbReference type="ARBA" id="ARBA00047645"/>
    </source>
</evidence>
<dbReference type="InterPro" id="IPR017968">
    <property type="entry name" value="Acylphosphatase_CS"/>
</dbReference>
<evidence type="ECO:0000256" key="6">
    <source>
        <dbReference type="RuleBase" id="RU004168"/>
    </source>
</evidence>
<evidence type="ECO:0000313" key="9">
    <source>
        <dbReference type="Proteomes" id="UP000620104"/>
    </source>
</evidence>